<evidence type="ECO:0008006" key="2">
    <source>
        <dbReference type="Google" id="ProtNLM"/>
    </source>
</evidence>
<dbReference type="PANTHER" id="PTHR46014:SF1">
    <property type="entry name" value="TETRATRICOPEPTIDE REPEAT PROTEIN 1"/>
    <property type="match status" value="1"/>
</dbReference>
<name>A0A7S0XHC0_9CHLO</name>
<sequence length="203" mass="22377">MIDDGRLSEDEAEHMLVQSLKHPGTDGHDEFKAKTEKKMKLETKELVGALNEHIELRVAGNRLYGAKKFDEARQKYDEALSIVTIVSGMSGGDQKEIDTNRAACLMNIAAVCMAVKDFGEAVRVLNEAQALIPNNIKLFMRRARAHTGRGDFGDALADLDHVRKMDPEYCLDVDDAVAHVQAVKQQALAKERAMAKKALDAGT</sequence>
<proteinExistence type="predicted"/>
<dbReference type="SUPFAM" id="SSF48452">
    <property type="entry name" value="TPR-like"/>
    <property type="match status" value="1"/>
</dbReference>
<dbReference type="EMBL" id="HBFC01030367">
    <property type="protein sequence ID" value="CAD8717876.1"/>
    <property type="molecule type" value="Transcribed_RNA"/>
</dbReference>
<accession>A0A7S0XHC0</accession>
<evidence type="ECO:0000313" key="1">
    <source>
        <dbReference type="EMBL" id="CAD8717876.1"/>
    </source>
</evidence>
<dbReference type="AlphaFoldDB" id="A0A7S0XHC0"/>
<dbReference type="InterPro" id="IPR052769">
    <property type="entry name" value="TPR_domain_protein"/>
</dbReference>
<dbReference type="InterPro" id="IPR019734">
    <property type="entry name" value="TPR_rpt"/>
</dbReference>
<protein>
    <recommendedName>
        <fullName evidence="2">Peptidylprolyl isomerase</fullName>
    </recommendedName>
</protein>
<organism evidence="1">
    <name type="scientific">Mantoniella antarctica</name>
    <dbReference type="NCBI Taxonomy" id="81844"/>
    <lineage>
        <taxon>Eukaryota</taxon>
        <taxon>Viridiplantae</taxon>
        <taxon>Chlorophyta</taxon>
        <taxon>Mamiellophyceae</taxon>
        <taxon>Mamiellales</taxon>
        <taxon>Mamiellaceae</taxon>
        <taxon>Mantoniella</taxon>
    </lineage>
</organism>
<dbReference type="SMART" id="SM00028">
    <property type="entry name" value="TPR"/>
    <property type="match status" value="2"/>
</dbReference>
<gene>
    <name evidence="1" type="ORF">MANT1106_LOCUS18008</name>
</gene>
<dbReference type="PANTHER" id="PTHR46014">
    <property type="entry name" value="TETRATRICOPEPTIDE REPEAT PROTEIN 1"/>
    <property type="match status" value="1"/>
</dbReference>
<reference evidence="1" key="1">
    <citation type="submission" date="2021-01" db="EMBL/GenBank/DDBJ databases">
        <authorList>
            <person name="Corre E."/>
            <person name="Pelletier E."/>
            <person name="Niang G."/>
            <person name="Scheremetjew M."/>
            <person name="Finn R."/>
            <person name="Kale V."/>
            <person name="Holt S."/>
            <person name="Cochrane G."/>
            <person name="Meng A."/>
            <person name="Brown T."/>
            <person name="Cohen L."/>
        </authorList>
    </citation>
    <scope>NUCLEOTIDE SEQUENCE</scope>
    <source>
        <strain evidence="1">SL-175</strain>
    </source>
</reference>
<dbReference type="Pfam" id="PF25058">
    <property type="entry name" value="ARM_TT21"/>
    <property type="match status" value="1"/>
</dbReference>
<dbReference type="Gene3D" id="1.25.40.10">
    <property type="entry name" value="Tetratricopeptide repeat domain"/>
    <property type="match status" value="1"/>
</dbReference>
<dbReference type="InterPro" id="IPR011990">
    <property type="entry name" value="TPR-like_helical_dom_sf"/>
</dbReference>